<dbReference type="RefSeq" id="WP_196152890.1">
    <property type="nucleotide sequence ID" value="NZ_JADMLG010000016.1"/>
</dbReference>
<dbReference type="InterPro" id="IPR027381">
    <property type="entry name" value="LytR/CpsA/Psr_C"/>
</dbReference>
<feature type="domain" description="Cell envelope-related transcriptional attenuator" evidence="4">
    <location>
        <begin position="318"/>
        <end position="482"/>
    </location>
</feature>
<dbReference type="Pfam" id="PF13399">
    <property type="entry name" value="LytR_C"/>
    <property type="match status" value="1"/>
</dbReference>
<evidence type="ECO:0000313" key="6">
    <source>
        <dbReference type="EMBL" id="MBH0780586.1"/>
    </source>
</evidence>
<feature type="region of interest" description="Disordered" evidence="2">
    <location>
        <begin position="566"/>
        <end position="591"/>
    </location>
</feature>
<keyword evidence="3" id="KW-1133">Transmembrane helix</keyword>
<gene>
    <name evidence="6" type="ORF">IT779_30385</name>
</gene>
<feature type="domain" description="LytR/CpsA/Psr regulator C-terminal" evidence="5">
    <location>
        <begin position="600"/>
        <end position="683"/>
    </location>
</feature>
<evidence type="ECO:0000256" key="2">
    <source>
        <dbReference type="SAM" id="MobiDB-lite"/>
    </source>
</evidence>
<evidence type="ECO:0000259" key="5">
    <source>
        <dbReference type="Pfam" id="PF13399"/>
    </source>
</evidence>
<keyword evidence="3" id="KW-0472">Membrane</keyword>
<feature type="compositionally biased region" description="Basic and acidic residues" evidence="2">
    <location>
        <begin position="56"/>
        <end position="65"/>
    </location>
</feature>
<name>A0A931IHQ6_9NOCA</name>
<keyword evidence="3" id="KW-0812">Transmembrane</keyword>
<feature type="compositionally biased region" description="Basic residues" evidence="2">
    <location>
        <begin position="226"/>
        <end position="235"/>
    </location>
</feature>
<dbReference type="PANTHER" id="PTHR33392">
    <property type="entry name" value="POLYISOPRENYL-TEICHOIC ACID--PEPTIDOGLYCAN TEICHOIC ACID TRANSFERASE TAGU"/>
    <property type="match status" value="1"/>
</dbReference>
<feature type="compositionally biased region" description="Pro residues" evidence="2">
    <location>
        <begin position="163"/>
        <end position="175"/>
    </location>
</feature>
<feature type="compositionally biased region" description="Basic and acidic residues" evidence="2">
    <location>
        <begin position="189"/>
        <end position="199"/>
    </location>
</feature>
<reference evidence="6" key="1">
    <citation type="submission" date="2020-11" db="EMBL/GenBank/DDBJ databases">
        <title>Nocardia NEAU-351.nov., a novel actinomycete isolated from the cow dung.</title>
        <authorList>
            <person name="Zhang X."/>
        </authorList>
    </citation>
    <scope>NUCLEOTIDE SEQUENCE</scope>
    <source>
        <strain evidence="6">NEAU-351</strain>
    </source>
</reference>
<dbReference type="InterPro" id="IPR004474">
    <property type="entry name" value="LytR_CpsA_psr"/>
</dbReference>
<proteinExistence type="inferred from homology"/>
<accession>A0A931IHQ6</accession>
<dbReference type="Gene3D" id="3.40.630.190">
    <property type="entry name" value="LCP protein"/>
    <property type="match status" value="1"/>
</dbReference>
<dbReference type="EMBL" id="JADMLG010000016">
    <property type="protein sequence ID" value="MBH0780586.1"/>
    <property type="molecule type" value="Genomic_DNA"/>
</dbReference>
<organism evidence="6 7">
    <name type="scientific">Nocardia bovistercoris</name>
    <dbReference type="NCBI Taxonomy" id="2785916"/>
    <lineage>
        <taxon>Bacteria</taxon>
        <taxon>Bacillati</taxon>
        <taxon>Actinomycetota</taxon>
        <taxon>Actinomycetes</taxon>
        <taxon>Mycobacteriales</taxon>
        <taxon>Nocardiaceae</taxon>
        <taxon>Nocardia</taxon>
    </lineage>
</organism>
<dbReference type="AlphaFoldDB" id="A0A931IHQ6"/>
<dbReference type="PANTHER" id="PTHR33392:SF6">
    <property type="entry name" value="POLYISOPRENYL-TEICHOIC ACID--PEPTIDOGLYCAN TEICHOIC ACID TRANSFERASE TAGU"/>
    <property type="match status" value="1"/>
</dbReference>
<dbReference type="Gene3D" id="3.30.70.2390">
    <property type="match status" value="1"/>
</dbReference>
<dbReference type="NCBIfam" id="TIGR00350">
    <property type="entry name" value="lytR_cpsA_psr"/>
    <property type="match status" value="1"/>
</dbReference>
<comment type="similarity">
    <text evidence="1">Belongs to the LytR/CpsA/Psr (LCP) family.</text>
</comment>
<sequence length="730" mass="76535">MGDDRHGQSPRPGGRAPWERIPPADPAEREGSRASRRARHDAPEESGAAPLTVQELVEKVDNERTGRRRRAEPSAPAPESAPPRAEALSRAPESASRPSGRSAPESAPRPPGAGAQEAARPPRPARAPGAAPPPAGKPARRGGPSRPNTGSVVVDDIAGKAPPANPRPVPRPTPMEPAEAVTDIITPVTEKDAEPEGAKPKAKTRPARSATPESVGKPLSRLAAGRQRRNRKLKTGGRVAAAAFAVLILLITGGGWSYQRSTDNRFTQVSAFDDNPEDVIDSDAQLGDENYLLVGTDTRDGANGELGAGTLEDAEGTRADTTMLVHIPKARNRVVVVSFPRDLDVTRPQCTGWNNDNRNPAYTKESYPSAMGDKLNATYALGGPKCLVTTIQRLTGSSINHFIAIDFAGFEAMVNQIGGVEVCAAKPIIDDTLGTVLAQAGKQRVDGATALNYVRARHVYGEERSDYDRISRQQRFLSSLLRGAMSSRVLFDPGKLNGFVQAFANHTMVGNVTSNDLLMLGRSLQKVDAGAVTFITVPTAGTTTYGNEIPRDSDIKAIFKAIRDDQPLPGEKPSGKSDAPAAPPAAPAPKQYRAVSPASVSLLVSNGSGYEGLARTAANKLSAQGFTIYNTGNYANGTSPTTKVRYGTGLDAEAATVATAIPGASIESADDLGGIVEIVIGADSTSGVTVRAPTPVGEVITNVSTAATDAAPPVLPSDLEHINAADEICK</sequence>
<evidence type="ECO:0000256" key="3">
    <source>
        <dbReference type="SAM" id="Phobius"/>
    </source>
</evidence>
<evidence type="ECO:0000313" key="7">
    <source>
        <dbReference type="Proteomes" id="UP000655751"/>
    </source>
</evidence>
<feature type="region of interest" description="Disordered" evidence="2">
    <location>
        <begin position="1"/>
        <end position="235"/>
    </location>
</feature>
<keyword evidence="7" id="KW-1185">Reference proteome</keyword>
<comment type="caution">
    <text evidence="6">The sequence shown here is derived from an EMBL/GenBank/DDBJ whole genome shotgun (WGS) entry which is preliminary data.</text>
</comment>
<feature type="transmembrane region" description="Helical" evidence="3">
    <location>
        <begin position="236"/>
        <end position="258"/>
    </location>
</feature>
<dbReference type="Proteomes" id="UP000655751">
    <property type="component" value="Unassembled WGS sequence"/>
</dbReference>
<dbReference type="InterPro" id="IPR050922">
    <property type="entry name" value="LytR/CpsA/Psr_CW_biosynth"/>
</dbReference>
<protein>
    <submittedName>
        <fullName evidence="6">LCP family protein</fullName>
    </submittedName>
</protein>
<evidence type="ECO:0000256" key="1">
    <source>
        <dbReference type="ARBA" id="ARBA00006068"/>
    </source>
</evidence>
<dbReference type="Pfam" id="PF03816">
    <property type="entry name" value="LytR_cpsA_psr"/>
    <property type="match status" value="1"/>
</dbReference>
<evidence type="ECO:0000259" key="4">
    <source>
        <dbReference type="Pfam" id="PF03816"/>
    </source>
</evidence>
<feature type="compositionally biased region" description="Pro residues" evidence="2">
    <location>
        <begin position="121"/>
        <end position="136"/>
    </location>
</feature>